<evidence type="ECO:0000313" key="2">
    <source>
        <dbReference type="Proteomes" id="UP000886501"/>
    </source>
</evidence>
<proteinExistence type="predicted"/>
<evidence type="ECO:0000313" key="1">
    <source>
        <dbReference type="EMBL" id="KAF9652917.1"/>
    </source>
</evidence>
<protein>
    <submittedName>
        <fullName evidence="1">Uncharacterized protein</fullName>
    </submittedName>
</protein>
<reference evidence="1" key="1">
    <citation type="submission" date="2019-10" db="EMBL/GenBank/DDBJ databases">
        <authorList>
            <consortium name="DOE Joint Genome Institute"/>
            <person name="Kuo A."/>
            <person name="Miyauchi S."/>
            <person name="Kiss E."/>
            <person name="Drula E."/>
            <person name="Kohler A."/>
            <person name="Sanchez-Garcia M."/>
            <person name="Andreopoulos B."/>
            <person name="Barry K.W."/>
            <person name="Bonito G."/>
            <person name="Buee M."/>
            <person name="Carver A."/>
            <person name="Chen C."/>
            <person name="Cichocki N."/>
            <person name="Clum A."/>
            <person name="Culley D."/>
            <person name="Crous P.W."/>
            <person name="Fauchery L."/>
            <person name="Girlanda M."/>
            <person name="Hayes R."/>
            <person name="Keri Z."/>
            <person name="Labutti K."/>
            <person name="Lipzen A."/>
            <person name="Lombard V."/>
            <person name="Magnuson J."/>
            <person name="Maillard F."/>
            <person name="Morin E."/>
            <person name="Murat C."/>
            <person name="Nolan M."/>
            <person name="Ohm R."/>
            <person name="Pangilinan J."/>
            <person name="Pereira M."/>
            <person name="Perotto S."/>
            <person name="Peter M."/>
            <person name="Riley R."/>
            <person name="Sitrit Y."/>
            <person name="Stielow B."/>
            <person name="Szollosi G."/>
            <person name="Zifcakova L."/>
            <person name="Stursova M."/>
            <person name="Spatafora J.W."/>
            <person name="Tedersoo L."/>
            <person name="Vaario L.-M."/>
            <person name="Yamada A."/>
            <person name="Yan M."/>
            <person name="Wang P."/>
            <person name="Xu J."/>
            <person name="Bruns T."/>
            <person name="Baldrian P."/>
            <person name="Vilgalys R."/>
            <person name="Henrissat B."/>
            <person name="Grigoriev I.V."/>
            <person name="Hibbett D."/>
            <person name="Nagy L.G."/>
            <person name="Martin F.M."/>
        </authorList>
    </citation>
    <scope>NUCLEOTIDE SEQUENCE</scope>
    <source>
        <strain evidence="1">P2</strain>
    </source>
</reference>
<name>A0ACB6ZTI0_THEGA</name>
<accession>A0ACB6ZTI0</accession>
<dbReference type="Proteomes" id="UP000886501">
    <property type="component" value="Unassembled WGS sequence"/>
</dbReference>
<dbReference type="EMBL" id="MU117966">
    <property type="protein sequence ID" value="KAF9652917.1"/>
    <property type="molecule type" value="Genomic_DNA"/>
</dbReference>
<organism evidence="1 2">
    <name type="scientific">Thelephora ganbajun</name>
    <name type="common">Ganba fungus</name>
    <dbReference type="NCBI Taxonomy" id="370292"/>
    <lineage>
        <taxon>Eukaryota</taxon>
        <taxon>Fungi</taxon>
        <taxon>Dikarya</taxon>
        <taxon>Basidiomycota</taxon>
        <taxon>Agaricomycotina</taxon>
        <taxon>Agaricomycetes</taxon>
        <taxon>Thelephorales</taxon>
        <taxon>Thelephoraceae</taxon>
        <taxon>Thelephora</taxon>
    </lineage>
</organism>
<keyword evidence="2" id="KW-1185">Reference proteome</keyword>
<gene>
    <name evidence="1" type="ORF">BDM02DRAFT_3160414</name>
</gene>
<comment type="caution">
    <text evidence="1">The sequence shown here is derived from an EMBL/GenBank/DDBJ whole genome shotgun (WGS) entry which is preliminary data.</text>
</comment>
<sequence>MLGTKIKMYLRVCLTGYFFRFLNLRVSQLSIPDTTSPGTPIALFREEENLKILKFKIHPLNQEMVPYSFDESIYPLLNKAARALNLPTRSEQSYLTLFMSHMSMASNIDPSTVLDDRYTGTILVNDYNVCFVTPREIPVIPRDQSSILRTPSTSLHRRRPSVVDRRTLNFMAAIEMWVPYTCIPPNAPFVLSIPTPRCLSNQIRLRIFPPNSSQVSGSYASLSSAEDEITSWDLTSDPPVTRGGMGTTNTHSDMADDESSDSSYPSVGTYPDGCGIQGNFPSTERIRIRWAAPLKPNSTLVTRDGRRQVGIREVSAETQYEILGRHNDGLLVKLDHKAYCKGVWFPGVATMVGLDIKLHSSECDVSWAPGSEPKWNVTGQNGFTGFSVDNPVRLGDYNPTDSPESVATALPNGNVGTSQPRYNESPSSGSSLLRVALPEQIGSDYSFEASTSTMSATVSSMESLEGKSRPSSNGRRNSPRSPLSIITVHLNMDSLLPPSNETAISVSGVVLISSVSSSQESSDENETPTEPFSLPVFRFNGLNTQSMGCVVRNAAEDLVVDVRDSKTRATTLTKGRSTKCSRDGVRIGARSTALTMASRSRTMGQSQPAAASRVVSPPLTQSRTPNLPSLTHVPSTSALRTMAASVRPKRDGQLMIPSVVVHVTPYPSTSSNRPDMYAVMVTLPAPTDSNSEWLEVGLAQSGDPQASGEGPPRVHVVSASVEDVPVRYEVRAGAKEEDTSESTGVPFEQQSGKEWITWISIHVGETGGGQVKIAYLSRIKPLAGRDAEKIDLSFNILLPVFTLPVGQLDVNLEPHSGYQFTIISSSLACRKTMASVQRLTHWGLEAYFYPQTVVKMSPDGQQSRPLIEAPPKSSTSWNVVPALTKFAMWAIPAILFIIYGSYLHSKMGQILRENVILKEASLVTPDPVTTTIFSTFTATTTSVSTTTTTLTLGNKWFFAGDSASEPSEPTHLPWESIIDPPLAYTSTSLVTPSPRPTDSKKSVFEASKDPSPWSSIQLPSKKEMTEHLRWAIVKLWKVVLKVYHYPLDPP</sequence>
<reference evidence="1" key="2">
    <citation type="journal article" date="2020" name="Nat. Commun.">
        <title>Large-scale genome sequencing of mycorrhizal fungi provides insights into the early evolution of symbiotic traits.</title>
        <authorList>
            <person name="Miyauchi S."/>
            <person name="Kiss E."/>
            <person name="Kuo A."/>
            <person name="Drula E."/>
            <person name="Kohler A."/>
            <person name="Sanchez-Garcia M."/>
            <person name="Morin E."/>
            <person name="Andreopoulos B."/>
            <person name="Barry K.W."/>
            <person name="Bonito G."/>
            <person name="Buee M."/>
            <person name="Carver A."/>
            <person name="Chen C."/>
            <person name="Cichocki N."/>
            <person name="Clum A."/>
            <person name="Culley D."/>
            <person name="Crous P.W."/>
            <person name="Fauchery L."/>
            <person name="Girlanda M."/>
            <person name="Hayes R.D."/>
            <person name="Keri Z."/>
            <person name="LaButti K."/>
            <person name="Lipzen A."/>
            <person name="Lombard V."/>
            <person name="Magnuson J."/>
            <person name="Maillard F."/>
            <person name="Murat C."/>
            <person name="Nolan M."/>
            <person name="Ohm R.A."/>
            <person name="Pangilinan J."/>
            <person name="Pereira M.F."/>
            <person name="Perotto S."/>
            <person name="Peter M."/>
            <person name="Pfister S."/>
            <person name="Riley R."/>
            <person name="Sitrit Y."/>
            <person name="Stielow J.B."/>
            <person name="Szollosi G."/>
            <person name="Zifcakova L."/>
            <person name="Stursova M."/>
            <person name="Spatafora J.W."/>
            <person name="Tedersoo L."/>
            <person name="Vaario L.M."/>
            <person name="Yamada A."/>
            <person name="Yan M."/>
            <person name="Wang P."/>
            <person name="Xu J."/>
            <person name="Bruns T."/>
            <person name="Baldrian P."/>
            <person name="Vilgalys R."/>
            <person name="Dunand C."/>
            <person name="Henrissat B."/>
            <person name="Grigoriev I.V."/>
            <person name="Hibbett D."/>
            <person name="Nagy L.G."/>
            <person name="Martin F.M."/>
        </authorList>
    </citation>
    <scope>NUCLEOTIDE SEQUENCE</scope>
    <source>
        <strain evidence="1">P2</strain>
    </source>
</reference>